<evidence type="ECO:0000313" key="1">
    <source>
        <dbReference type="EMBL" id="MBB5347402.1"/>
    </source>
</evidence>
<gene>
    <name evidence="1" type="ORF">HNQ81_001118</name>
</gene>
<dbReference type="EMBL" id="JACHEO010000004">
    <property type="protein sequence ID" value="MBB5347402.1"/>
    <property type="molecule type" value="Genomic_DNA"/>
</dbReference>
<reference evidence="1 2" key="1">
    <citation type="submission" date="2020-08" db="EMBL/GenBank/DDBJ databases">
        <title>Genomic Encyclopedia of Type Strains, Phase IV (KMG-IV): sequencing the most valuable type-strain genomes for metagenomic binning, comparative biology and taxonomic classification.</title>
        <authorList>
            <person name="Goeker M."/>
        </authorList>
    </citation>
    <scope>NUCLEOTIDE SEQUENCE [LARGE SCALE GENOMIC DNA]</scope>
    <source>
        <strain evidence="1 2">DSM 28570</strain>
    </source>
</reference>
<accession>A0A840UNQ2</accession>
<protein>
    <submittedName>
        <fullName evidence="1">Uncharacterized protein</fullName>
    </submittedName>
</protein>
<organism evidence="1 2">
    <name type="scientific">Desulfoprunum benzoelyticum</name>
    <dbReference type="NCBI Taxonomy" id="1506996"/>
    <lineage>
        <taxon>Bacteria</taxon>
        <taxon>Pseudomonadati</taxon>
        <taxon>Thermodesulfobacteriota</taxon>
        <taxon>Desulfobulbia</taxon>
        <taxon>Desulfobulbales</taxon>
        <taxon>Desulfobulbaceae</taxon>
        <taxon>Desulfoprunum</taxon>
    </lineage>
</organism>
<keyword evidence="2" id="KW-1185">Reference proteome</keyword>
<proteinExistence type="predicted"/>
<evidence type="ECO:0000313" key="2">
    <source>
        <dbReference type="Proteomes" id="UP000539642"/>
    </source>
</evidence>
<comment type="caution">
    <text evidence="1">The sequence shown here is derived from an EMBL/GenBank/DDBJ whole genome shotgun (WGS) entry which is preliminary data.</text>
</comment>
<sequence>MTIRSKIYHSTRSERLFCRRPKRVSAVRDTSSSLRSIARYLSRSS</sequence>
<dbReference type="Proteomes" id="UP000539642">
    <property type="component" value="Unassembled WGS sequence"/>
</dbReference>
<name>A0A840UNQ2_9BACT</name>
<dbReference type="AlphaFoldDB" id="A0A840UNQ2"/>